<feature type="binding site" evidence="4">
    <location>
        <position position="287"/>
    </location>
    <ligand>
        <name>S-adenosyl-L-methionine</name>
        <dbReference type="ChEBI" id="CHEBI:59789"/>
    </ligand>
</feature>
<dbReference type="InterPro" id="IPR029063">
    <property type="entry name" value="SAM-dependent_MTases_sf"/>
</dbReference>
<dbReference type="AlphaFoldDB" id="A0A3E4PJ97"/>
<evidence type="ECO:0000256" key="3">
    <source>
        <dbReference type="ARBA" id="ARBA00022691"/>
    </source>
</evidence>
<dbReference type="InterPro" id="IPR030390">
    <property type="entry name" value="MeTrfase_TrmA_AS"/>
</dbReference>
<feature type="binding site" evidence="4">
    <location>
        <position position="337"/>
    </location>
    <ligand>
        <name>S-adenosyl-L-methionine</name>
        <dbReference type="ChEBI" id="CHEBI:59789"/>
    </ligand>
</feature>
<dbReference type="GO" id="GO:0070475">
    <property type="term" value="P:rRNA base methylation"/>
    <property type="evidence" value="ECO:0007669"/>
    <property type="project" value="TreeGrafter"/>
</dbReference>
<evidence type="ECO:0000256" key="1">
    <source>
        <dbReference type="ARBA" id="ARBA00022603"/>
    </source>
</evidence>
<reference evidence="7 8" key="1">
    <citation type="submission" date="2018-08" db="EMBL/GenBank/DDBJ databases">
        <title>A genome reference for cultivated species of the human gut microbiota.</title>
        <authorList>
            <person name="Zou Y."/>
            <person name="Xue W."/>
            <person name="Luo G."/>
        </authorList>
    </citation>
    <scope>NUCLEOTIDE SEQUENCE [LARGE SCALE GENOMIC DNA]</scope>
    <source>
        <strain evidence="7 8">TF09-3</strain>
    </source>
</reference>
<dbReference type="Gene3D" id="2.40.50.1070">
    <property type="match status" value="1"/>
</dbReference>
<dbReference type="Pfam" id="PF01938">
    <property type="entry name" value="TRAM"/>
    <property type="match status" value="1"/>
</dbReference>
<dbReference type="PANTHER" id="PTHR11061">
    <property type="entry name" value="RNA M5U METHYLTRANSFERASE"/>
    <property type="match status" value="1"/>
</dbReference>
<dbReference type="RefSeq" id="WP_117660651.1">
    <property type="nucleotide sequence ID" value="NZ_QSRA01000024.1"/>
</dbReference>
<dbReference type="Pfam" id="PF05958">
    <property type="entry name" value="tRNA_U5-meth_tr"/>
    <property type="match status" value="1"/>
</dbReference>
<sequence length="465" mass="51967">MQKNDLVTVAIEDIGVGGEGIGKVDGYTLFIKDAIIGDVVEAKIVKAKKNYGYARLMNIVTPSENRVEKPACPMARRCGGCQIQEMKYGAQLAFKEGKVRGNLERIGEVPTELLDKVMQPIVGMEEPFHYRNKAQFPIGTDKEGHIITGFYAGRTHSIIPNTDCALGVAVNQKILEIILHFMENNLISAYDEEKHKGLVRHVLIRYGFKTDEIMVCLVMNGEKLPHAEKLVDKLCKIPGMTSITISVNKSKTNVIMGNEVKLLWGQTYITDYIGNVKYQISPLSFYQVNPVQTEKLYGLALDYAGLTGNETVWDLYCGIGTISLFLAKKAKQVYGVEIVPQAIDDARNNAKINDITNAEFYVGKAEEVLPEYYREYQESHGGETAHADVIVVDPPRKGCEESLLQTIVDMQPEKVVYVSCDSATLARDVKFLRESGYELKKITPVDQFPNTVHVETCVLLQRRTM</sequence>
<dbReference type="EMBL" id="QSRA01000024">
    <property type="protein sequence ID" value="RGK80041.1"/>
    <property type="molecule type" value="Genomic_DNA"/>
</dbReference>
<evidence type="ECO:0000256" key="5">
    <source>
        <dbReference type="PROSITE-ProRule" id="PRU10015"/>
    </source>
</evidence>
<dbReference type="Proteomes" id="UP000261324">
    <property type="component" value="Unassembled WGS sequence"/>
</dbReference>
<dbReference type="NCBIfam" id="TIGR00479">
    <property type="entry name" value="rumA"/>
    <property type="match status" value="1"/>
</dbReference>
<accession>A0A3E4PJ97</accession>
<organism evidence="7 8">
    <name type="scientific">Dorea formicigenerans</name>
    <dbReference type="NCBI Taxonomy" id="39486"/>
    <lineage>
        <taxon>Bacteria</taxon>
        <taxon>Bacillati</taxon>
        <taxon>Bacillota</taxon>
        <taxon>Clostridia</taxon>
        <taxon>Lachnospirales</taxon>
        <taxon>Lachnospiraceae</taxon>
        <taxon>Dorea</taxon>
    </lineage>
</organism>
<keyword evidence="3 4" id="KW-0949">S-adenosyl-L-methionine</keyword>
<dbReference type="InterPro" id="IPR002792">
    <property type="entry name" value="TRAM_dom"/>
</dbReference>
<evidence type="ECO:0000256" key="2">
    <source>
        <dbReference type="ARBA" id="ARBA00022679"/>
    </source>
</evidence>
<keyword evidence="2 4" id="KW-0808">Transferase</keyword>
<dbReference type="PROSITE" id="PS50926">
    <property type="entry name" value="TRAM"/>
    <property type="match status" value="1"/>
</dbReference>
<protein>
    <submittedName>
        <fullName evidence="7">23S rRNA (Uracil(1939)-C(5))-methyltransferase RlmD</fullName>
        <ecNumber evidence="7">2.1.1.190</ecNumber>
    </submittedName>
</protein>
<gene>
    <name evidence="7" type="ORF">DXC93_14035</name>
</gene>
<feature type="binding site" evidence="4">
    <location>
        <position position="393"/>
    </location>
    <ligand>
        <name>S-adenosyl-L-methionine</name>
        <dbReference type="ChEBI" id="CHEBI:59789"/>
    </ligand>
</feature>
<dbReference type="EC" id="2.1.1.190" evidence="7"/>
<evidence type="ECO:0000256" key="4">
    <source>
        <dbReference type="PROSITE-ProRule" id="PRU01024"/>
    </source>
</evidence>
<dbReference type="SUPFAM" id="SSF50249">
    <property type="entry name" value="Nucleic acid-binding proteins"/>
    <property type="match status" value="1"/>
</dbReference>
<evidence type="ECO:0000259" key="6">
    <source>
        <dbReference type="PROSITE" id="PS50926"/>
    </source>
</evidence>
<name>A0A3E4PJ97_9FIRM</name>
<feature type="active site" evidence="5">
    <location>
        <position position="420"/>
    </location>
</feature>
<comment type="similarity">
    <text evidence="4">Belongs to the class I-like SAM-binding methyltransferase superfamily. RNA M5U methyltransferase family.</text>
</comment>
<dbReference type="InterPro" id="IPR010280">
    <property type="entry name" value="U5_MeTrfase_fam"/>
</dbReference>
<dbReference type="PANTHER" id="PTHR11061:SF30">
    <property type="entry name" value="TRNA (URACIL(54)-C(5))-METHYLTRANSFERASE"/>
    <property type="match status" value="1"/>
</dbReference>
<dbReference type="PROSITE" id="PS01230">
    <property type="entry name" value="TRMA_1"/>
    <property type="match status" value="1"/>
</dbReference>
<dbReference type="InterPro" id="IPR012340">
    <property type="entry name" value="NA-bd_OB-fold"/>
</dbReference>
<dbReference type="FunFam" id="2.40.50.140:FF:000097">
    <property type="entry name" value="23S rRNA (uracil(1939)-C(5))-methyltransferase RlmD"/>
    <property type="match status" value="1"/>
</dbReference>
<feature type="domain" description="TRAM" evidence="6">
    <location>
        <begin position="1"/>
        <end position="58"/>
    </location>
</feature>
<feature type="binding site" evidence="4">
    <location>
        <position position="316"/>
    </location>
    <ligand>
        <name>S-adenosyl-L-methionine</name>
        <dbReference type="ChEBI" id="CHEBI:59789"/>
    </ligand>
</feature>
<evidence type="ECO:0000313" key="8">
    <source>
        <dbReference type="Proteomes" id="UP000261324"/>
    </source>
</evidence>
<feature type="active site" description="Nucleophile" evidence="4">
    <location>
        <position position="420"/>
    </location>
</feature>
<dbReference type="GO" id="GO:0070041">
    <property type="term" value="F:rRNA (uridine-C5-)-methyltransferase activity"/>
    <property type="evidence" value="ECO:0007669"/>
    <property type="project" value="UniProtKB-ARBA"/>
</dbReference>
<dbReference type="FunFam" id="3.40.50.150:FF:000009">
    <property type="entry name" value="23S rRNA (Uracil(1939)-C(5))-methyltransferase RlmD"/>
    <property type="match status" value="1"/>
</dbReference>
<evidence type="ECO:0000313" key="7">
    <source>
        <dbReference type="EMBL" id="RGK80041.1"/>
    </source>
</evidence>
<keyword evidence="1 4" id="KW-0489">Methyltransferase</keyword>
<dbReference type="Gene3D" id="2.40.50.140">
    <property type="entry name" value="Nucleic acid-binding proteins"/>
    <property type="match status" value="1"/>
</dbReference>
<comment type="caution">
    <text evidence="7">The sequence shown here is derived from an EMBL/GenBank/DDBJ whole genome shotgun (WGS) entry which is preliminary data.</text>
</comment>
<dbReference type="FunFam" id="2.40.50.1070:FF:000003">
    <property type="entry name" value="23S rRNA (Uracil-5-)-methyltransferase RumA"/>
    <property type="match status" value="1"/>
</dbReference>
<dbReference type="SUPFAM" id="SSF53335">
    <property type="entry name" value="S-adenosyl-L-methionine-dependent methyltransferases"/>
    <property type="match status" value="1"/>
</dbReference>
<dbReference type="CDD" id="cd02440">
    <property type="entry name" value="AdoMet_MTases"/>
    <property type="match status" value="1"/>
</dbReference>
<dbReference type="PROSITE" id="PS51687">
    <property type="entry name" value="SAM_MT_RNA_M5U"/>
    <property type="match status" value="1"/>
</dbReference>
<dbReference type="Gene3D" id="3.40.50.150">
    <property type="entry name" value="Vaccinia Virus protein VP39"/>
    <property type="match status" value="1"/>
</dbReference>
<proteinExistence type="inferred from homology"/>